<gene>
    <name evidence="2" type="ORF">CYMTET_4990</name>
</gene>
<dbReference type="Proteomes" id="UP001190700">
    <property type="component" value="Unassembled WGS sequence"/>
</dbReference>
<dbReference type="EMBL" id="LGRX02000814">
    <property type="protein sequence ID" value="KAK3287502.1"/>
    <property type="molecule type" value="Genomic_DNA"/>
</dbReference>
<proteinExistence type="predicted"/>
<protein>
    <submittedName>
        <fullName evidence="2">Uncharacterized protein</fullName>
    </submittedName>
</protein>
<reference evidence="2 3" key="1">
    <citation type="journal article" date="2015" name="Genome Biol. Evol.">
        <title>Comparative Genomics of a Bacterivorous Green Alga Reveals Evolutionary Causalities and Consequences of Phago-Mixotrophic Mode of Nutrition.</title>
        <authorList>
            <person name="Burns J.A."/>
            <person name="Paasch A."/>
            <person name="Narechania A."/>
            <person name="Kim E."/>
        </authorList>
    </citation>
    <scope>NUCLEOTIDE SEQUENCE [LARGE SCALE GENOMIC DNA]</scope>
    <source>
        <strain evidence="2 3">PLY_AMNH</strain>
    </source>
</reference>
<organism evidence="2 3">
    <name type="scientific">Cymbomonas tetramitiformis</name>
    <dbReference type="NCBI Taxonomy" id="36881"/>
    <lineage>
        <taxon>Eukaryota</taxon>
        <taxon>Viridiplantae</taxon>
        <taxon>Chlorophyta</taxon>
        <taxon>Pyramimonadophyceae</taxon>
        <taxon>Pyramimonadales</taxon>
        <taxon>Pyramimonadaceae</taxon>
        <taxon>Cymbomonas</taxon>
    </lineage>
</organism>
<evidence type="ECO:0000256" key="1">
    <source>
        <dbReference type="SAM" id="MobiDB-lite"/>
    </source>
</evidence>
<evidence type="ECO:0000313" key="2">
    <source>
        <dbReference type="EMBL" id="KAK3287502.1"/>
    </source>
</evidence>
<comment type="caution">
    <text evidence="2">The sequence shown here is derived from an EMBL/GenBank/DDBJ whole genome shotgun (WGS) entry which is preliminary data.</text>
</comment>
<accession>A0AAE0H0A6</accession>
<sequence>MRYWTQMRAIVLSETVDPAPQLATIRRLCERHRKVKPAYGDSDRVADLWHILAESAKKSPYYVTPLYLVVLRELRSGHAFTFDRLALRIRLAAFGTKAPLPHFRPSRNPALGLAPPATAPRPRLRSPRLLTPPAALPPWRSARRNSRRRRLMGSGWVADSPTALYKKWSGTGYPCAMWFRMWGVTDAHSGTRGACPYYACIEAFANDKHLESSKPAAPRPSLHPAPAGKASDSRPAGNASAPSADSDLGPAFQSVRLQLPAPGGANMIDPVDAAAPVVPMEDSAAPPLLDEHVGASLAFQDEDTDLPPFRSSPVWVPHVAGADDVIGIQPQTLD</sequence>
<evidence type="ECO:0000313" key="3">
    <source>
        <dbReference type="Proteomes" id="UP001190700"/>
    </source>
</evidence>
<keyword evidence="3" id="KW-1185">Reference proteome</keyword>
<dbReference type="AlphaFoldDB" id="A0AAE0H0A6"/>
<name>A0AAE0H0A6_9CHLO</name>
<feature type="region of interest" description="Disordered" evidence="1">
    <location>
        <begin position="211"/>
        <end position="249"/>
    </location>
</feature>